<feature type="compositionally biased region" description="Polar residues" evidence="2">
    <location>
        <begin position="144"/>
        <end position="156"/>
    </location>
</feature>
<reference evidence="3 4" key="1">
    <citation type="submission" date="2016-05" db="EMBL/GenBank/DDBJ databases">
        <title>Paenibacillus sp. 1ZS3-15 nov., isolated from the rhizosphere soil.</title>
        <authorList>
            <person name="Zhang X.X."/>
            <person name="Zhang J."/>
        </authorList>
    </citation>
    <scope>NUCLEOTIDE SEQUENCE [LARGE SCALE GENOMIC DNA]</scope>
    <source>
        <strain evidence="3 4">1ZS3-15</strain>
    </source>
</reference>
<feature type="coiled-coil region" evidence="1">
    <location>
        <begin position="199"/>
        <end position="238"/>
    </location>
</feature>
<feature type="region of interest" description="Disordered" evidence="2">
    <location>
        <begin position="124"/>
        <end position="156"/>
    </location>
</feature>
<protein>
    <submittedName>
        <fullName evidence="3">Uncharacterized protein</fullName>
    </submittedName>
</protein>
<evidence type="ECO:0000313" key="4">
    <source>
        <dbReference type="Proteomes" id="UP000078454"/>
    </source>
</evidence>
<accession>A0A198AB88</accession>
<evidence type="ECO:0000256" key="2">
    <source>
        <dbReference type="SAM" id="MobiDB-lite"/>
    </source>
</evidence>
<feature type="compositionally biased region" description="Basic and acidic residues" evidence="2">
    <location>
        <begin position="124"/>
        <end position="142"/>
    </location>
</feature>
<name>A0A198AB88_9BACL</name>
<organism evidence="3 4">
    <name type="scientific">Paenibacillus oryzisoli</name>
    <dbReference type="NCBI Taxonomy" id="1850517"/>
    <lineage>
        <taxon>Bacteria</taxon>
        <taxon>Bacillati</taxon>
        <taxon>Bacillota</taxon>
        <taxon>Bacilli</taxon>
        <taxon>Bacillales</taxon>
        <taxon>Paenibacillaceae</taxon>
        <taxon>Paenibacillus</taxon>
    </lineage>
</organism>
<comment type="caution">
    <text evidence="3">The sequence shown here is derived from an EMBL/GenBank/DDBJ whole genome shotgun (WGS) entry which is preliminary data.</text>
</comment>
<proteinExistence type="predicted"/>
<dbReference type="STRING" id="1850517.A8708_00105"/>
<keyword evidence="1" id="KW-0175">Coiled coil</keyword>
<evidence type="ECO:0000256" key="1">
    <source>
        <dbReference type="SAM" id="Coils"/>
    </source>
</evidence>
<feature type="region of interest" description="Disordered" evidence="2">
    <location>
        <begin position="18"/>
        <end position="40"/>
    </location>
</feature>
<dbReference type="OrthoDB" id="2659899at2"/>
<dbReference type="AlphaFoldDB" id="A0A198AB88"/>
<keyword evidence="4" id="KW-1185">Reference proteome</keyword>
<sequence>MAISIHLKNDYTPGRLAIPTVGGTNDHHKSTDKHKRNEHGDNISISPLAHNLFSKNGWKQPILERLMEHKQNIMDRRSEYISNGLEKGISPDEMKTELKQIDNQIQDITKQIQQLQQEDFRKATGLGEKELKENEGAGDKTIKGTHSSNTQPSSVQLTPNIMKALISTNNEIKQVKSIKMAQLTLESESLNWASNPERSEQLKNRAAQLEGKMINTSHDAVSNLKQAAEQENEDTQQLPLIDDSHMAKPAAVNPIESNII</sequence>
<dbReference type="RefSeq" id="WP_068664389.1">
    <property type="nucleotide sequence ID" value="NZ_LYPB01000065.1"/>
</dbReference>
<gene>
    <name evidence="3" type="ORF">A8708_00105</name>
</gene>
<dbReference type="EMBL" id="LYPB01000065">
    <property type="protein sequence ID" value="OAS18375.1"/>
    <property type="molecule type" value="Genomic_DNA"/>
</dbReference>
<evidence type="ECO:0000313" key="3">
    <source>
        <dbReference type="EMBL" id="OAS18375.1"/>
    </source>
</evidence>
<dbReference type="Proteomes" id="UP000078454">
    <property type="component" value="Unassembled WGS sequence"/>
</dbReference>